<dbReference type="NCBIfam" id="TIGR00791">
    <property type="entry name" value="gntP"/>
    <property type="match status" value="1"/>
</dbReference>
<feature type="transmembrane region" description="Helical" evidence="1">
    <location>
        <begin position="396"/>
        <end position="422"/>
    </location>
</feature>
<dbReference type="PIRSF" id="PIRSF002746">
    <property type="entry name" value="Gluconate_transporter"/>
    <property type="match status" value="1"/>
</dbReference>
<evidence type="ECO:0000256" key="1">
    <source>
        <dbReference type="SAM" id="Phobius"/>
    </source>
</evidence>
<feature type="transmembrane region" description="Helical" evidence="1">
    <location>
        <begin position="154"/>
        <end position="172"/>
    </location>
</feature>
<feature type="transmembrane region" description="Helical" evidence="1">
    <location>
        <begin position="192"/>
        <end position="211"/>
    </location>
</feature>
<sequence length="467" mass="48754">MIGGLDGNRMLIGLLIGIVVLIFLVLKTKVQAFLALIICTVIVGVVGGMPLSNTTLDDGTTLGIVNSITGGFGSTLGSIGIIIGFGVMMGQIFEATGAAKRMAFTFLKLFGKKREEEALCLTGFLVSIPIFCDSGFVVLSPIAKAISKATKKSVIGLGVALAAGLVITHSLVPPTPGPLGVCGIFGIDVGSFILLTIVLGIPMAIGCIAYSRLYLSKKYFQIPDDNGDFISMPYQEPDYENAFHMDEEGLPGTFSSFAPLLLPIVLILINTVATALGATTGIMEVLIFLGQPIIAVGLGLVLAIFTLGRVLDRHTALTEMEKGMESAGIIMLVTGGGGALGQIIKDSGLGTYMAEGLAQTAIPIIVLPLIISTLMRFIQGSGTVAMTTAASISAPIIIAAGVNPTLGAIACCVGSLFFGYFNDSYFWVVNRTLGVKEAKDQLITWSVTSTIAWAIGVVEVLILSIFM</sequence>
<feature type="transmembrane region" description="Helical" evidence="1">
    <location>
        <begin position="33"/>
        <end position="52"/>
    </location>
</feature>
<dbReference type="Proteomes" id="UP000758652">
    <property type="component" value="Unassembled WGS sequence"/>
</dbReference>
<protein>
    <submittedName>
        <fullName evidence="2">GntP family permease</fullName>
    </submittedName>
</protein>
<feature type="transmembrane region" description="Helical" evidence="1">
    <location>
        <begin position="442"/>
        <end position="466"/>
    </location>
</feature>
<feature type="transmembrane region" description="Helical" evidence="1">
    <location>
        <begin position="260"/>
        <end position="279"/>
    </location>
</feature>
<keyword evidence="1" id="KW-0812">Transmembrane</keyword>
<dbReference type="PANTHER" id="PTHR30354:SF11">
    <property type="entry name" value="PERMEASE"/>
    <property type="match status" value="1"/>
</dbReference>
<name>A0ABR9RGR0_9FIRM</name>
<feature type="transmembrane region" description="Helical" evidence="1">
    <location>
        <begin position="285"/>
        <end position="307"/>
    </location>
</feature>
<comment type="caution">
    <text evidence="2">The sequence shown here is derived from an EMBL/GenBank/DDBJ whole genome shotgun (WGS) entry which is preliminary data.</text>
</comment>
<feature type="transmembrane region" description="Helical" evidence="1">
    <location>
        <begin position="72"/>
        <end position="93"/>
    </location>
</feature>
<keyword evidence="3" id="KW-1185">Reference proteome</keyword>
<feature type="transmembrane region" description="Helical" evidence="1">
    <location>
        <begin position="356"/>
        <end position="375"/>
    </location>
</feature>
<feature type="transmembrane region" description="Helical" evidence="1">
    <location>
        <begin position="6"/>
        <end position="26"/>
    </location>
</feature>
<evidence type="ECO:0000313" key="2">
    <source>
        <dbReference type="EMBL" id="MBE5061785.1"/>
    </source>
</evidence>
<accession>A0ABR9RGR0</accession>
<dbReference type="Pfam" id="PF02447">
    <property type="entry name" value="GntP_permease"/>
    <property type="match status" value="1"/>
</dbReference>
<dbReference type="PANTHER" id="PTHR30354">
    <property type="entry name" value="GNT FAMILY GLUCONATE TRANSPORTER"/>
    <property type="match status" value="1"/>
</dbReference>
<proteinExistence type="predicted"/>
<feature type="transmembrane region" description="Helical" evidence="1">
    <location>
        <begin position="327"/>
        <end position="344"/>
    </location>
</feature>
<dbReference type="InterPro" id="IPR003474">
    <property type="entry name" value="Glcn_transporter"/>
</dbReference>
<dbReference type="RefSeq" id="WP_076777624.1">
    <property type="nucleotide sequence ID" value="NZ_JADCKL010000001.1"/>
</dbReference>
<evidence type="ECO:0000313" key="3">
    <source>
        <dbReference type="Proteomes" id="UP000758652"/>
    </source>
</evidence>
<keyword evidence="1" id="KW-0472">Membrane</keyword>
<gene>
    <name evidence="2" type="ORF">INF30_00680</name>
</gene>
<reference evidence="2 3" key="1">
    <citation type="submission" date="2020-10" db="EMBL/GenBank/DDBJ databases">
        <title>ChiBAC.</title>
        <authorList>
            <person name="Zenner C."/>
            <person name="Hitch T.C.A."/>
            <person name="Clavel T."/>
        </authorList>
    </citation>
    <scope>NUCLEOTIDE SEQUENCE [LARGE SCALE GENOMIC DNA]</scope>
    <source>
        <strain evidence="2 3">DSM 108991</strain>
    </source>
</reference>
<keyword evidence="1" id="KW-1133">Transmembrane helix</keyword>
<organism evidence="2 3">
    <name type="scientific">Claveliimonas monacensis</name>
    <dbReference type="NCBI Taxonomy" id="2779351"/>
    <lineage>
        <taxon>Bacteria</taxon>
        <taxon>Bacillati</taxon>
        <taxon>Bacillota</taxon>
        <taxon>Clostridia</taxon>
        <taxon>Lachnospirales</taxon>
        <taxon>Lachnospiraceae</taxon>
        <taxon>Claveliimonas</taxon>
    </lineage>
</organism>
<dbReference type="EMBL" id="JADCKL010000001">
    <property type="protein sequence ID" value="MBE5061785.1"/>
    <property type="molecule type" value="Genomic_DNA"/>
</dbReference>